<feature type="chain" id="PRO_5046786691" evidence="1">
    <location>
        <begin position="20"/>
        <end position="188"/>
    </location>
</feature>
<protein>
    <submittedName>
        <fullName evidence="2">Latent transforming growth factor beta-binding protein</fullName>
    </submittedName>
</protein>
<dbReference type="PROSITE" id="PS51257">
    <property type="entry name" value="PROKAR_LIPOPROTEIN"/>
    <property type="match status" value="1"/>
</dbReference>
<evidence type="ECO:0000256" key="1">
    <source>
        <dbReference type="SAM" id="SignalP"/>
    </source>
</evidence>
<gene>
    <name evidence="2" type="ORF">SYV04_23595</name>
</gene>
<evidence type="ECO:0000313" key="2">
    <source>
        <dbReference type="EMBL" id="MDY7229398.1"/>
    </source>
</evidence>
<keyword evidence="1" id="KW-0732">Signal</keyword>
<accession>A0ABU5H7G0</accession>
<keyword evidence="3" id="KW-1185">Reference proteome</keyword>
<dbReference type="RefSeq" id="WP_321548124.1">
    <property type="nucleotide sequence ID" value="NZ_JAXIVS010000008.1"/>
</dbReference>
<sequence>MRRPCLVLFAALASTVWLGCPLDIQVRCEDDPTCEEETPCEGSDCAEALNCDEDSHCRAGWRCNEAGKCEEGPRLGETCEGLDCQRLAVCHPLYHRCEYTCRADLECPSSYRCSPDSLCIEQCGGTPPETLGLTCRSSMDCVRCGVCVGSGSTKQCRQPCQRDEDCPGGAPGVCEQVGSGTHRACRLL</sequence>
<comment type="caution">
    <text evidence="2">The sequence shown here is derived from an EMBL/GenBank/DDBJ whole genome shotgun (WGS) entry which is preliminary data.</text>
</comment>
<name>A0ABU5H7G0_9BACT</name>
<evidence type="ECO:0000313" key="3">
    <source>
        <dbReference type="Proteomes" id="UP001291309"/>
    </source>
</evidence>
<organism evidence="2 3">
    <name type="scientific">Hyalangium rubrum</name>
    <dbReference type="NCBI Taxonomy" id="3103134"/>
    <lineage>
        <taxon>Bacteria</taxon>
        <taxon>Pseudomonadati</taxon>
        <taxon>Myxococcota</taxon>
        <taxon>Myxococcia</taxon>
        <taxon>Myxococcales</taxon>
        <taxon>Cystobacterineae</taxon>
        <taxon>Archangiaceae</taxon>
        <taxon>Hyalangium</taxon>
    </lineage>
</organism>
<proteinExistence type="predicted"/>
<dbReference type="EMBL" id="JAXIVS010000008">
    <property type="protein sequence ID" value="MDY7229398.1"/>
    <property type="molecule type" value="Genomic_DNA"/>
</dbReference>
<dbReference type="Proteomes" id="UP001291309">
    <property type="component" value="Unassembled WGS sequence"/>
</dbReference>
<reference evidence="2 3" key="1">
    <citation type="submission" date="2023-12" db="EMBL/GenBank/DDBJ databases">
        <title>the genome sequence of Hyalangium sp. s54d21.</title>
        <authorList>
            <person name="Zhang X."/>
        </authorList>
    </citation>
    <scope>NUCLEOTIDE SEQUENCE [LARGE SCALE GENOMIC DNA]</scope>
    <source>
        <strain evidence="3">s54d21</strain>
    </source>
</reference>
<feature type="signal peptide" evidence="1">
    <location>
        <begin position="1"/>
        <end position="19"/>
    </location>
</feature>